<proteinExistence type="predicted"/>
<dbReference type="PANTHER" id="PTHR41260:SF1">
    <property type="entry name" value="PROTEIN ECSC"/>
    <property type="match status" value="1"/>
</dbReference>
<keyword evidence="2" id="KW-1185">Reference proteome</keyword>
<evidence type="ECO:0000313" key="2">
    <source>
        <dbReference type="Proteomes" id="UP001596143"/>
    </source>
</evidence>
<dbReference type="PANTHER" id="PTHR41260">
    <property type="entry name" value="PROTEIN ECSC"/>
    <property type="match status" value="1"/>
</dbReference>
<sequence length="243" mass="27642">MNEYERQAAEEVNRWLKQLRKSPSITASMAKRVQTKINHYIPQKVHDIMGDAIKHMVQGVIYGSQYFPKDSIQKAEQLEEADERVMNLIEVYQKGAAAEGAGTGAGGLILGAVDFPLLLGFKMRFLYSAASIYGLNLHDLNDRLYILYLFQAAFSSAEKRMETADTLEDWQEVEKEISKKTEFDWVSFQQEYRDHIDLVKMLQLVPGFGAVVGAFANYHLLGQLGEAAKQGCRLKWLKEKGLW</sequence>
<protein>
    <submittedName>
        <fullName evidence="1">EcsC family protein</fullName>
    </submittedName>
</protein>
<accession>A0ABW0U9Q8</accession>
<reference evidence="2" key="1">
    <citation type="journal article" date="2019" name="Int. J. Syst. Evol. Microbiol.">
        <title>The Global Catalogue of Microorganisms (GCM) 10K type strain sequencing project: providing services to taxonomists for standard genome sequencing and annotation.</title>
        <authorList>
            <consortium name="The Broad Institute Genomics Platform"/>
            <consortium name="The Broad Institute Genome Sequencing Center for Infectious Disease"/>
            <person name="Wu L."/>
            <person name="Ma J."/>
        </authorList>
    </citation>
    <scope>NUCLEOTIDE SEQUENCE [LARGE SCALE GENOMIC DNA]</scope>
    <source>
        <strain evidence="2">CGMCC 1.15790</strain>
    </source>
</reference>
<dbReference type="EMBL" id="JBHSPF010000030">
    <property type="protein sequence ID" value="MFC5628786.1"/>
    <property type="molecule type" value="Genomic_DNA"/>
</dbReference>
<dbReference type="RefSeq" id="WP_270895366.1">
    <property type="nucleotide sequence ID" value="NZ_JBHSPF010000030.1"/>
</dbReference>
<comment type="caution">
    <text evidence="1">The sequence shown here is derived from an EMBL/GenBank/DDBJ whole genome shotgun (WGS) entry which is preliminary data.</text>
</comment>
<dbReference type="Pfam" id="PF12787">
    <property type="entry name" value="EcsC"/>
    <property type="match status" value="1"/>
</dbReference>
<name>A0ABW0U9Q8_9BACI</name>
<dbReference type="Proteomes" id="UP001596143">
    <property type="component" value="Unassembled WGS sequence"/>
</dbReference>
<organism evidence="1 2">
    <name type="scientific">Aliibacillus thermotolerans</name>
    <dbReference type="NCBI Taxonomy" id="1834418"/>
    <lineage>
        <taxon>Bacteria</taxon>
        <taxon>Bacillati</taxon>
        <taxon>Bacillota</taxon>
        <taxon>Bacilli</taxon>
        <taxon>Bacillales</taxon>
        <taxon>Bacillaceae</taxon>
        <taxon>Aliibacillus</taxon>
    </lineage>
</organism>
<evidence type="ECO:0000313" key="1">
    <source>
        <dbReference type="EMBL" id="MFC5628786.1"/>
    </source>
</evidence>
<dbReference type="InterPro" id="IPR024787">
    <property type="entry name" value="EcsC"/>
</dbReference>
<gene>
    <name evidence="1" type="ORF">ACFPTR_07735</name>
</gene>